<dbReference type="Gene3D" id="3.10.50.10">
    <property type="match status" value="1"/>
</dbReference>
<dbReference type="AlphaFoldDB" id="A0A1F5B393"/>
<dbReference type="Proteomes" id="UP000176431">
    <property type="component" value="Unassembled WGS sequence"/>
</dbReference>
<gene>
    <name evidence="2" type="ORF">A2819_01700</name>
</gene>
<feature type="domain" description="GH18" evidence="1">
    <location>
        <begin position="43"/>
        <end position="353"/>
    </location>
</feature>
<evidence type="ECO:0000259" key="1">
    <source>
        <dbReference type="PROSITE" id="PS51910"/>
    </source>
</evidence>
<dbReference type="SMART" id="SM00636">
    <property type="entry name" value="Glyco_18"/>
    <property type="match status" value="1"/>
</dbReference>
<dbReference type="InterPro" id="IPR001223">
    <property type="entry name" value="Glyco_hydro18_cat"/>
</dbReference>
<dbReference type="SUPFAM" id="SSF51445">
    <property type="entry name" value="(Trans)glycosidases"/>
    <property type="match status" value="1"/>
</dbReference>
<dbReference type="InterPro" id="IPR011583">
    <property type="entry name" value="Chitinase_II/V-like_cat"/>
</dbReference>
<proteinExistence type="predicted"/>
<sequence length="353" mass="40110">METCGRFFKKTTKAFVFSAIAFLFVSIVFVNASAAAKPETYNYLRVFYFRDGKLARESLFSHPESIDVLAPQSYSFNSSGKLVGNIKSDILAFAKKHKIKIMPLVTNGNFSRGVSQAILNDPAKQDLAIKSLADEAKNKGYWGWQFDFEQMDASYRDKYSVFAGKTAELLKKNNLMFSVAVIAQVSNNPNDYPNDLWQKTIGVYDYAALAANADFISVMSYDDPESIGPVVEYSWLKRVLDYSLKFIPNEKLSMGIPLYYWHWNNETGARIGAGGRQGIYNVFAKYKVSVNYNKEMEAAFLTYYSRAKQYTIWYENAASLAKKIELMTQYNLHGFSAWALGLELPSIYRVIKK</sequence>
<evidence type="ECO:0000313" key="2">
    <source>
        <dbReference type="EMBL" id="OGD25061.1"/>
    </source>
</evidence>
<dbReference type="EMBL" id="MEYK01000024">
    <property type="protein sequence ID" value="OGD25061.1"/>
    <property type="molecule type" value="Genomic_DNA"/>
</dbReference>
<dbReference type="GO" id="GO:0005975">
    <property type="term" value="P:carbohydrate metabolic process"/>
    <property type="evidence" value="ECO:0007669"/>
    <property type="project" value="InterPro"/>
</dbReference>
<dbReference type="PROSITE" id="PS51910">
    <property type="entry name" value="GH18_2"/>
    <property type="match status" value="1"/>
</dbReference>
<dbReference type="InterPro" id="IPR029070">
    <property type="entry name" value="Chitinase_insertion_sf"/>
</dbReference>
<dbReference type="PANTHER" id="PTHR46066:SF2">
    <property type="entry name" value="CHITINASE DOMAIN-CONTAINING PROTEIN 1"/>
    <property type="match status" value="1"/>
</dbReference>
<dbReference type="Gene3D" id="3.20.20.80">
    <property type="entry name" value="Glycosidases"/>
    <property type="match status" value="1"/>
</dbReference>
<dbReference type="Pfam" id="PF00704">
    <property type="entry name" value="Glyco_hydro_18"/>
    <property type="match status" value="1"/>
</dbReference>
<evidence type="ECO:0000313" key="3">
    <source>
        <dbReference type="Proteomes" id="UP000176431"/>
    </source>
</evidence>
<dbReference type="GO" id="GO:0008061">
    <property type="term" value="F:chitin binding"/>
    <property type="evidence" value="ECO:0007669"/>
    <property type="project" value="InterPro"/>
</dbReference>
<dbReference type="InterPro" id="IPR017853">
    <property type="entry name" value="GH"/>
</dbReference>
<reference evidence="2 3" key="1">
    <citation type="journal article" date="2016" name="Nat. Commun.">
        <title>Thousands of microbial genomes shed light on interconnected biogeochemical processes in an aquifer system.</title>
        <authorList>
            <person name="Anantharaman K."/>
            <person name="Brown C.T."/>
            <person name="Hug L.A."/>
            <person name="Sharon I."/>
            <person name="Castelle C.J."/>
            <person name="Probst A.J."/>
            <person name="Thomas B.C."/>
            <person name="Singh A."/>
            <person name="Wilkins M.J."/>
            <person name="Karaoz U."/>
            <person name="Brodie E.L."/>
            <person name="Williams K.H."/>
            <person name="Hubbard S.S."/>
            <person name="Banfield J.F."/>
        </authorList>
    </citation>
    <scope>NUCLEOTIDE SEQUENCE [LARGE SCALE GENOMIC DNA]</scope>
</reference>
<comment type="caution">
    <text evidence="2">The sequence shown here is derived from an EMBL/GenBank/DDBJ whole genome shotgun (WGS) entry which is preliminary data.</text>
</comment>
<protein>
    <recommendedName>
        <fullName evidence="1">GH18 domain-containing protein</fullName>
    </recommendedName>
</protein>
<dbReference type="PANTHER" id="PTHR46066">
    <property type="entry name" value="CHITINASE DOMAIN-CONTAINING PROTEIN 1 FAMILY MEMBER"/>
    <property type="match status" value="1"/>
</dbReference>
<name>A0A1F5B393_9BACT</name>
<organism evidence="2 3">
    <name type="scientific">Candidatus Azambacteria bacterium RIFCSPHIGHO2_01_FULL_40_24</name>
    <dbReference type="NCBI Taxonomy" id="1797301"/>
    <lineage>
        <taxon>Bacteria</taxon>
        <taxon>Candidatus Azamiibacteriota</taxon>
    </lineage>
</organism>
<accession>A0A1F5B393</accession>